<evidence type="ECO:0000259" key="4">
    <source>
        <dbReference type="PROSITE" id="PS50043"/>
    </source>
</evidence>
<dbReference type="Gene3D" id="3.40.50.2300">
    <property type="match status" value="1"/>
</dbReference>
<evidence type="ECO:0000256" key="3">
    <source>
        <dbReference type="ARBA" id="ARBA00023163"/>
    </source>
</evidence>
<comment type="caution">
    <text evidence="5">The sequence shown here is derived from an EMBL/GenBank/DDBJ whole genome shotgun (WGS) entry which is preliminary data.</text>
</comment>
<keyword evidence="6" id="KW-1185">Reference proteome</keyword>
<keyword evidence="1" id="KW-0805">Transcription regulation</keyword>
<dbReference type="SMART" id="SM00421">
    <property type="entry name" value="HTH_LUXR"/>
    <property type="match status" value="1"/>
</dbReference>
<dbReference type="PANTHER" id="PTHR44688">
    <property type="entry name" value="DNA-BINDING TRANSCRIPTIONAL ACTIVATOR DEVR_DOSR"/>
    <property type="match status" value="1"/>
</dbReference>
<reference evidence="5 6" key="1">
    <citation type="submission" date="2015-12" db="EMBL/GenBank/DDBJ databases">
        <title>Genome sequence of Streptomyces sp. G25.</title>
        <authorList>
            <person name="Poehlein A."/>
            <person name="Roettig A."/>
            <person name="Hiessl S."/>
            <person name="Hauschild P."/>
            <person name="Schauer J."/>
            <person name="Madkour M.H."/>
            <person name="Al-Ansari A.M."/>
            <person name="Almakishah N.H."/>
            <person name="Steinbuechel A."/>
            <person name="Daniel R."/>
        </authorList>
    </citation>
    <scope>NUCLEOTIDE SEQUENCE [LARGE SCALE GENOMIC DNA]</scope>
    <source>
        <strain evidence="6">G25(2015)</strain>
    </source>
</reference>
<accession>A0A177HKW0</accession>
<dbReference type="Proteomes" id="UP000077381">
    <property type="component" value="Unassembled WGS sequence"/>
</dbReference>
<dbReference type="EMBL" id="LOHS01000112">
    <property type="protein sequence ID" value="OAH11260.1"/>
    <property type="molecule type" value="Genomic_DNA"/>
</dbReference>
<gene>
    <name evidence="5" type="primary">vraR_2</name>
    <name evidence="5" type="ORF">STSP_53940</name>
</gene>
<dbReference type="SUPFAM" id="SSF46894">
    <property type="entry name" value="C-terminal effector domain of the bipartite response regulators"/>
    <property type="match status" value="1"/>
</dbReference>
<dbReference type="PROSITE" id="PS50043">
    <property type="entry name" value="HTH_LUXR_2"/>
    <property type="match status" value="1"/>
</dbReference>
<evidence type="ECO:0000313" key="6">
    <source>
        <dbReference type="Proteomes" id="UP000077381"/>
    </source>
</evidence>
<dbReference type="CDD" id="cd06170">
    <property type="entry name" value="LuxR_C_like"/>
    <property type="match status" value="1"/>
</dbReference>
<sequence>MPNIAEVEQSSIGDYCPGGNSVLLIEPNEVIRLGLMAVFRSIETVTSVTGCETTPSLDTALEERRQRPGRAGILAMSSNIGIDEIRSLEVRAAQDHMRTLLILHSLDDPSFVEYSQRFAHGLVLLDDITTEHMSGALKRLERREEVMLPVRVAGQLLQRPRALRNGPHQSRQLLTQRELDVLTLLSQGYSNKQIAPRIGISEHGVKRHVANVLAKLNCSNRTQAVCLALQRGLLAESRLTPAM</sequence>
<dbReference type="Pfam" id="PF00196">
    <property type="entry name" value="GerE"/>
    <property type="match status" value="1"/>
</dbReference>
<dbReference type="GO" id="GO:0003677">
    <property type="term" value="F:DNA binding"/>
    <property type="evidence" value="ECO:0007669"/>
    <property type="project" value="UniProtKB-KW"/>
</dbReference>
<dbReference type="AlphaFoldDB" id="A0A177HKW0"/>
<dbReference type="GO" id="GO:0006355">
    <property type="term" value="P:regulation of DNA-templated transcription"/>
    <property type="evidence" value="ECO:0007669"/>
    <property type="project" value="InterPro"/>
</dbReference>
<dbReference type="STRING" id="1716141.STSP_53940"/>
<dbReference type="InterPro" id="IPR016032">
    <property type="entry name" value="Sig_transdc_resp-reg_C-effctor"/>
</dbReference>
<keyword evidence="2" id="KW-0238">DNA-binding</keyword>
<protein>
    <submittedName>
        <fullName evidence="5">Response regulator protein VraR</fullName>
    </submittedName>
</protein>
<dbReference type="PATRIC" id="fig|1716141.3.peg.5667"/>
<dbReference type="InterPro" id="IPR000792">
    <property type="entry name" value="Tscrpt_reg_LuxR_C"/>
</dbReference>
<evidence type="ECO:0000256" key="2">
    <source>
        <dbReference type="ARBA" id="ARBA00023125"/>
    </source>
</evidence>
<keyword evidence="3" id="KW-0804">Transcription</keyword>
<feature type="domain" description="HTH luxR-type" evidence="4">
    <location>
        <begin position="167"/>
        <end position="232"/>
    </location>
</feature>
<proteinExistence type="predicted"/>
<dbReference type="PRINTS" id="PR00038">
    <property type="entry name" value="HTHLUXR"/>
</dbReference>
<evidence type="ECO:0000256" key="1">
    <source>
        <dbReference type="ARBA" id="ARBA00023015"/>
    </source>
</evidence>
<dbReference type="PANTHER" id="PTHR44688:SF16">
    <property type="entry name" value="DNA-BINDING TRANSCRIPTIONAL ACTIVATOR DEVR_DOSR"/>
    <property type="match status" value="1"/>
</dbReference>
<name>A0A177HKW0_9ACTN</name>
<organism evidence="5 6">
    <name type="scientific">Streptomyces jeddahensis</name>
    <dbReference type="NCBI Taxonomy" id="1716141"/>
    <lineage>
        <taxon>Bacteria</taxon>
        <taxon>Bacillati</taxon>
        <taxon>Actinomycetota</taxon>
        <taxon>Actinomycetes</taxon>
        <taxon>Kitasatosporales</taxon>
        <taxon>Streptomycetaceae</taxon>
        <taxon>Streptomyces</taxon>
    </lineage>
</organism>
<evidence type="ECO:0000313" key="5">
    <source>
        <dbReference type="EMBL" id="OAH11260.1"/>
    </source>
</evidence>